<proteinExistence type="predicted"/>
<dbReference type="Gene3D" id="3.90.550.10">
    <property type="entry name" value="Spore Coat Polysaccharide Biosynthesis Protein SpsA, Chain A"/>
    <property type="match status" value="1"/>
</dbReference>
<comment type="caution">
    <text evidence="4">The sequence shown here is derived from an EMBL/GenBank/DDBJ whole genome shotgun (WGS) entry which is preliminary data.</text>
</comment>
<organism evidence="4 5">
    <name type="scientific">Parabacteroides chinchillae</name>
    <dbReference type="NCBI Taxonomy" id="871327"/>
    <lineage>
        <taxon>Bacteria</taxon>
        <taxon>Pseudomonadati</taxon>
        <taxon>Bacteroidota</taxon>
        <taxon>Bacteroidia</taxon>
        <taxon>Bacteroidales</taxon>
        <taxon>Tannerellaceae</taxon>
        <taxon>Parabacteroides</taxon>
    </lineage>
</organism>
<evidence type="ECO:0000256" key="1">
    <source>
        <dbReference type="ARBA" id="ARBA00022676"/>
    </source>
</evidence>
<protein>
    <submittedName>
        <fullName evidence="4">Glycosyltransferase involved in cell wall bisynthesis</fullName>
    </submittedName>
</protein>
<reference evidence="4 5" key="1">
    <citation type="submission" date="2016-10" db="EMBL/GenBank/DDBJ databases">
        <authorList>
            <person name="Varghese N."/>
            <person name="Submissions S."/>
        </authorList>
    </citation>
    <scope>NUCLEOTIDE SEQUENCE [LARGE SCALE GENOMIC DNA]</scope>
    <source>
        <strain evidence="4 5">DSM 29073</strain>
    </source>
</reference>
<dbReference type="Proteomes" id="UP000236725">
    <property type="component" value="Unassembled WGS sequence"/>
</dbReference>
<sequence length="323" mass="38060">MKKVSLIFPVYNVAFCVENSLLSALSQTYENIEYVIIDDRGEDDSMKIVYRSCNNYPQKNIKIIDHGVNKGLGATRNTGIKYASGDYILFMDSDDILEKTAIQQFIDSLDDDYDMVVGSYVRKVQTKEYPLHLKNEVLDREILYHYLVGKKYYPQVWNKLYKLSFIKENSLSFIEKCNHEDNPFTFYFSACNPKVRILATITYQWIFRTESVTSVYREKNVEDLLSGYKFMCDVARKFSISDLYVIRYLNNFRLFPLWLLLKRIVISKQENTLLMGLMEPVSSFESINQLRMPFKEKLKFMIFYLPFSLKKMILKIISCTQNV</sequence>
<evidence type="ECO:0000256" key="2">
    <source>
        <dbReference type="ARBA" id="ARBA00022679"/>
    </source>
</evidence>
<evidence type="ECO:0000259" key="3">
    <source>
        <dbReference type="Pfam" id="PF00535"/>
    </source>
</evidence>
<dbReference type="EMBL" id="FNVS01000011">
    <property type="protein sequence ID" value="SEF98952.1"/>
    <property type="molecule type" value="Genomic_DNA"/>
</dbReference>
<name>A0A8G2BX47_9BACT</name>
<dbReference type="AlphaFoldDB" id="A0A8G2BX47"/>
<dbReference type="RefSeq" id="WP_103983637.1">
    <property type="nucleotide sequence ID" value="NZ_FNVS01000011.1"/>
</dbReference>
<feature type="domain" description="Glycosyltransferase 2-like" evidence="3">
    <location>
        <begin position="5"/>
        <end position="153"/>
    </location>
</feature>
<dbReference type="InterPro" id="IPR029044">
    <property type="entry name" value="Nucleotide-diphossugar_trans"/>
</dbReference>
<dbReference type="PANTHER" id="PTHR22916">
    <property type="entry name" value="GLYCOSYLTRANSFERASE"/>
    <property type="match status" value="1"/>
</dbReference>
<dbReference type="SUPFAM" id="SSF53448">
    <property type="entry name" value="Nucleotide-diphospho-sugar transferases"/>
    <property type="match status" value="1"/>
</dbReference>
<dbReference type="Pfam" id="PF00535">
    <property type="entry name" value="Glycos_transf_2"/>
    <property type="match status" value="1"/>
</dbReference>
<evidence type="ECO:0000313" key="5">
    <source>
        <dbReference type="Proteomes" id="UP000236725"/>
    </source>
</evidence>
<keyword evidence="1" id="KW-0328">Glycosyltransferase</keyword>
<keyword evidence="5" id="KW-1185">Reference proteome</keyword>
<keyword evidence="2 4" id="KW-0808">Transferase</keyword>
<dbReference type="GO" id="GO:0016758">
    <property type="term" value="F:hexosyltransferase activity"/>
    <property type="evidence" value="ECO:0007669"/>
    <property type="project" value="UniProtKB-ARBA"/>
</dbReference>
<dbReference type="PANTHER" id="PTHR22916:SF51">
    <property type="entry name" value="GLYCOSYLTRANSFERASE EPSH-RELATED"/>
    <property type="match status" value="1"/>
</dbReference>
<gene>
    <name evidence="4" type="ORF">SAMN05444001_11157</name>
</gene>
<dbReference type="InterPro" id="IPR001173">
    <property type="entry name" value="Glyco_trans_2-like"/>
</dbReference>
<evidence type="ECO:0000313" key="4">
    <source>
        <dbReference type="EMBL" id="SEF98952.1"/>
    </source>
</evidence>
<dbReference type="CDD" id="cd00761">
    <property type="entry name" value="Glyco_tranf_GTA_type"/>
    <property type="match status" value="1"/>
</dbReference>
<accession>A0A8G2BX47</accession>